<proteinExistence type="predicted"/>
<dbReference type="EMBL" id="CAADFF010000192">
    <property type="protein sequence ID" value="VFK00534.1"/>
    <property type="molecule type" value="Genomic_DNA"/>
</dbReference>
<name>A0A450V6W2_9GAMM</name>
<dbReference type="Gene3D" id="3.30.559.10">
    <property type="entry name" value="Chloramphenicol acetyltransferase-like domain"/>
    <property type="match status" value="1"/>
</dbReference>
<evidence type="ECO:0000313" key="2">
    <source>
        <dbReference type="EMBL" id="VFK00534.1"/>
    </source>
</evidence>
<sequence length="120" mass="13544">MFVDKVIRYFYTASRGFFDSIFLIRVSMKHYPLSSQQLDFWFDQVLHPNVPLYNIGGYVRIAGPVNPTLFEQALNRVVAENDALRIYPPRGGGGSAYADLCRGDGRGIGFPGFFRAGEWS</sequence>
<accession>A0A450V6W2</accession>
<dbReference type="InterPro" id="IPR001242">
    <property type="entry name" value="Condensation_dom"/>
</dbReference>
<dbReference type="InterPro" id="IPR023213">
    <property type="entry name" value="CAT-like_dom_sf"/>
</dbReference>
<protein>
    <submittedName>
        <fullName evidence="2">Condensation domain-containing protein</fullName>
    </submittedName>
</protein>
<dbReference type="AlphaFoldDB" id="A0A450V6W2"/>
<feature type="domain" description="Condensation" evidence="1">
    <location>
        <begin position="29"/>
        <end position="86"/>
    </location>
</feature>
<evidence type="ECO:0000259" key="1">
    <source>
        <dbReference type="Pfam" id="PF00668"/>
    </source>
</evidence>
<reference evidence="2" key="1">
    <citation type="submission" date="2019-02" db="EMBL/GenBank/DDBJ databases">
        <authorList>
            <person name="Gruber-Vodicka R. H."/>
            <person name="Seah K. B. B."/>
        </authorList>
    </citation>
    <scope>NUCLEOTIDE SEQUENCE</scope>
    <source>
        <strain evidence="2">BECK_M7</strain>
    </source>
</reference>
<dbReference type="GO" id="GO:0003824">
    <property type="term" value="F:catalytic activity"/>
    <property type="evidence" value="ECO:0007669"/>
    <property type="project" value="InterPro"/>
</dbReference>
<dbReference type="Pfam" id="PF00668">
    <property type="entry name" value="Condensation"/>
    <property type="match status" value="1"/>
</dbReference>
<dbReference type="SUPFAM" id="SSF52777">
    <property type="entry name" value="CoA-dependent acyltransferases"/>
    <property type="match status" value="1"/>
</dbReference>
<gene>
    <name evidence="2" type="ORF">BECKLFY1418B_GA0070995_11922</name>
</gene>
<organism evidence="2">
    <name type="scientific">Candidatus Kentrum sp. LFY</name>
    <dbReference type="NCBI Taxonomy" id="2126342"/>
    <lineage>
        <taxon>Bacteria</taxon>
        <taxon>Pseudomonadati</taxon>
        <taxon>Pseudomonadota</taxon>
        <taxon>Gammaproteobacteria</taxon>
        <taxon>Candidatus Kentrum</taxon>
    </lineage>
</organism>